<dbReference type="EMBL" id="JAAGRN010000002">
    <property type="protein sequence ID" value="NDY82385.1"/>
    <property type="molecule type" value="Genomic_DNA"/>
</dbReference>
<dbReference type="AlphaFoldDB" id="A0A6B2R4V6"/>
<accession>A0A6B2R4V6</accession>
<dbReference type="SUPFAM" id="SSF53474">
    <property type="entry name" value="alpha/beta-Hydrolases"/>
    <property type="match status" value="1"/>
</dbReference>
<dbReference type="Pfam" id="PF00561">
    <property type="entry name" value="Abhydrolase_1"/>
    <property type="match status" value="1"/>
</dbReference>
<proteinExistence type="predicted"/>
<sequence length="248" mass="27550">MDEGEGEAIFLMSGLGGTAGFWQPCVEVLSAHHRVLRIDQRGIAASSRGTAPCTIAQLARDCLSVMDARGVDSAVLIGHSTGGCIAQEIALIAPERVKRLVLSGTWGKKNRYMRELFSLRRNMLVSDPRAYASTSAFLTFEPSWLNANWSRYEIMLDNAPLTGAEQHIVQERIDALLDFDRGADLHQIKLPTLILGSRDDVLVPAFLQEQLAKLLPHAEIHLFSHGAHFFPITRTEAFFQILINWLES</sequence>
<keyword evidence="2" id="KW-0378">Hydrolase</keyword>
<evidence type="ECO:0000259" key="1">
    <source>
        <dbReference type="Pfam" id="PF00561"/>
    </source>
</evidence>
<organism evidence="2">
    <name type="scientific">Sheuella amnicola</name>
    <dbReference type="NCBI Taxonomy" id="2707330"/>
    <lineage>
        <taxon>Bacteria</taxon>
        <taxon>Pseudomonadati</taxon>
        <taxon>Pseudomonadota</taxon>
        <taxon>Betaproteobacteria</taxon>
        <taxon>Burkholderiales</taxon>
        <taxon>Alcaligenaceae</taxon>
        <taxon>Sheuella</taxon>
    </lineage>
</organism>
<dbReference type="GO" id="GO:0016020">
    <property type="term" value="C:membrane"/>
    <property type="evidence" value="ECO:0007669"/>
    <property type="project" value="TreeGrafter"/>
</dbReference>
<evidence type="ECO:0000313" key="2">
    <source>
        <dbReference type="EMBL" id="NDY82385.1"/>
    </source>
</evidence>
<protein>
    <submittedName>
        <fullName evidence="2">Alpha/beta fold hydrolase</fullName>
    </submittedName>
</protein>
<dbReference type="PANTHER" id="PTHR43798">
    <property type="entry name" value="MONOACYLGLYCEROL LIPASE"/>
    <property type="match status" value="1"/>
</dbReference>
<gene>
    <name evidence="2" type="ORF">G3I67_03970</name>
</gene>
<dbReference type="GO" id="GO:0016787">
    <property type="term" value="F:hydrolase activity"/>
    <property type="evidence" value="ECO:0007669"/>
    <property type="project" value="UniProtKB-KW"/>
</dbReference>
<dbReference type="InterPro" id="IPR000073">
    <property type="entry name" value="AB_hydrolase_1"/>
</dbReference>
<dbReference type="PRINTS" id="PR00111">
    <property type="entry name" value="ABHYDROLASE"/>
</dbReference>
<dbReference type="InterPro" id="IPR050266">
    <property type="entry name" value="AB_hydrolase_sf"/>
</dbReference>
<dbReference type="PANTHER" id="PTHR43798:SF33">
    <property type="entry name" value="HYDROLASE, PUTATIVE (AFU_ORTHOLOGUE AFUA_2G14860)-RELATED"/>
    <property type="match status" value="1"/>
</dbReference>
<dbReference type="Gene3D" id="3.40.50.1820">
    <property type="entry name" value="alpha/beta hydrolase"/>
    <property type="match status" value="1"/>
</dbReference>
<name>A0A6B2R4V6_9BURK</name>
<comment type="caution">
    <text evidence="2">The sequence shown here is derived from an EMBL/GenBank/DDBJ whole genome shotgun (WGS) entry which is preliminary data.</text>
</comment>
<dbReference type="InterPro" id="IPR029058">
    <property type="entry name" value="AB_hydrolase_fold"/>
</dbReference>
<reference evidence="2" key="1">
    <citation type="submission" date="2020-02" db="EMBL/GenBank/DDBJ databases">
        <authorList>
            <person name="Chen W.-M."/>
        </authorList>
    </citation>
    <scope>NUCLEOTIDE SEQUENCE</scope>
    <source>
        <strain evidence="2">NBD-18</strain>
    </source>
</reference>
<feature type="domain" description="AB hydrolase-1" evidence="1">
    <location>
        <begin position="8"/>
        <end position="233"/>
    </location>
</feature>